<dbReference type="Proteomes" id="UP001054902">
    <property type="component" value="Unassembled WGS sequence"/>
</dbReference>
<keyword evidence="3" id="KW-1185">Reference proteome</keyword>
<evidence type="ECO:0000313" key="2">
    <source>
        <dbReference type="EMBL" id="GFH59371.1"/>
    </source>
</evidence>
<dbReference type="EMBL" id="BLLK01000062">
    <property type="protein sequence ID" value="GFH59371.1"/>
    <property type="molecule type" value="Genomic_DNA"/>
</dbReference>
<reference evidence="2 3" key="1">
    <citation type="journal article" date="2021" name="Sci. Rep.">
        <title>The genome of the diatom Chaetoceros tenuissimus carries an ancient integrated fragment of an extant virus.</title>
        <authorList>
            <person name="Hongo Y."/>
            <person name="Kimura K."/>
            <person name="Takaki Y."/>
            <person name="Yoshida Y."/>
            <person name="Baba S."/>
            <person name="Kobayashi G."/>
            <person name="Nagasaki K."/>
            <person name="Hano T."/>
            <person name="Tomaru Y."/>
        </authorList>
    </citation>
    <scope>NUCLEOTIDE SEQUENCE [LARGE SCALE GENOMIC DNA]</scope>
    <source>
        <strain evidence="2 3">NIES-3715</strain>
    </source>
</reference>
<proteinExistence type="predicted"/>
<accession>A0AAD3HDM2</accession>
<dbReference type="AlphaFoldDB" id="A0AAD3HDM2"/>
<name>A0AAD3HDM2_9STRA</name>
<protein>
    <submittedName>
        <fullName evidence="2">Uncharacterized protein</fullName>
    </submittedName>
</protein>
<gene>
    <name evidence="2" type="ORF">CTEN210_15847</name>
</gene>
<sequence>MENTRATNNDCQKNKVAPFAFRRKRRRLASRNTSIQSNDDGNVTNLNHTPRRKIESDEFDFEASLCSSPSSINVGIKNTDPERLKSPQKLKLSRRRIQNSQCLLDRLYIRSISRIKDPCMLCKHRQEKDFRAEWFPEYNRFLPFRCLMTSPNDAILALDRSGSFAIAIGDGRRFLMNSIEAESQSSSHSALDPCISFRLYAIPSNAGLEQSYLRNGRSGQRSASTHIISIPLLMQQQDDENDEGRVINCATTPVQLLLSDDFSLGVALLHHAVREDDGYDGTLCIFPILHKNCARIPKVVKSYRLPHSILHGVHSHTLRHLLWRTKSIPLCHTDPCNNKWDKILHCGDNGYIFLNDEADGFRIFWIHYSSINEFEVSLMDADYIGQKNKPKRDDIITRNHVSAEVFYSESRTGNPVHNNNHSCDDSSFDILSEAYLHMDALLSEIIQKRKKTILKDRTMTMLPDYYYNLISMVNDRTMSLVIVFENPVYEHISSERSSFGVFIFLDLIDQSYSEKIWLQKKDSKDLQHWCNELALNEQMKKMHVGPFCTQTDKSFYGFHSGIRFHERNEEAKCSIHKWEAFNKRKKVQPPDHRLSNQLMQETSL</sequence>
<evidence type="ECO:0000256" key="1">
    <source>
        <dbReference type="SAM" id="MobiDB-lite"/>
    </source>
</evidence>
<organism evidence="2 3">
    <name type="scientific">Chaetoceros tenuissimus</name>
    <dbReference type="NCBI Taxonomy" id="426638"/>
    <lineage>
        <taxon>Eukaryota</taxon>
        <taxon>Sar</taxon>
        <taxon>Stramenopiles</taxon>
        <taxon>Ochrophyta</taxon>
        <taxon>Bacillariophyta</taxon>
        <taxon>Coscinodiscophyceae</taxon>
        <taxon>Chaetocerotophycidae</taxon>
        <taxon>Chaetocerotales</taxon>
        <taxon>Chaetocerotaceae</taxon>
        <taxon>Chaetoceros</taxon>
    </lineage>
</organism>
<feature type="region of interest" description="Disordered" evidence="1">
    <location>
        <begin position="29"/>
        <end position="48"/>
    </location>
</feature>
<feature type="compositionally biased region" description="Polar residues" evidence="1">
    <location>
        <begin position="30"/>
        <end position="48"/>
    </location>
</feature>
<comment type="caution">
    <text evidence="2">The sequence shown here is derived from an EMBL/GenBank/DDBJ whole genome shotgun (WGS) entry which is preliminary data.</text>
</comment>
<evidence type="ECO:0000313" key="3">
    <source>
        <dbReference type="Proteomes" id="UP001054902"/>
    </source>
</evidence>